<accession>A0A4R0YQ58</accession>
<protein>
    <submittedName>
        <fullName evidence="3">Lytic transglycosylase domain-containing protein</fullName>
    </submittedName>
</protein>
<dbReference type="RefSeq" id="WP_131152114.1">
    <property type="nucleotide sequence ID" value="NZ_SJTG01000004.1"/>
</dbReference>
<feature type="region of interest" description="Disordered" evidence="1">
    <location>
        <begin position="127"/>
        <end position="232"/>
    </location>
</feature>
<reference evidence="3 4" key="1">
    <citation type="submission" date="2019-02" db="EMBL/GenBank/DDBJ databases">
        <title>Dyella amyloliquefaciens sp. nov., isolated from forest soil.</title>
        <authorList>
            <person name="Gao Z.-H."/>
            <person name="Qiu L.-H."/>
        </authorList>
    </citation>
    <scope>NUCLEOTIDE SEQUENCE [LARGE SCALE GENOMIC DNA]</scope>
    <source>
        <strain evidence="3 4">KACC 12747</strain>
    </source>
</reference>
<feature type="compositionally biased region" description="Polar residues" evidence="1">
    <location>
        <begin position="180"/>
        <end position="199"/>
    </location>
</feature>
<comment type="caution">
    <text evidence="3">The sequence shown here is derived from an EMBL/GenBank/DDBJ whole genome shotgun (WGS) entry which is preliminary data.</text>
</comment>
<keyword evidence="4" id="KW-1185">Reference proteome</keyword>
<dbReference type="Pfam" id="PF01464">
    <property type="entry name" value="SLT"/>
    <property type="match status" value="1"/>
</dbReference>
<dbReference type="SUPFAM" id="SSF53955">
    <property type="entry name" value="Lysozyme-like"/>
    <property type="match status" value="1"/>
</dbReference>
<organism evidence="3 4">
    <name type="scientific">Dyella soli</name>
    <dbReference type="NCBI Taxonomy" id="522319"/>
    <lineage>
        <taxon>Bacteria</taxon>
        <taxon>Pseudomonadati</taxon>
        <taxon>Pseudomonadota</taxon>
        <taxon>Gammaproteobacteria</taxon>
        <taxon>Lysobacterales</taxon>
        <taxon>Rhodanobacteraceae</taxon>
        <taxon>Dyella</taxon>
    </lineage>
</organism>
<dbReference type="CDD" id="cd16892">
    <property type="entry name" value="LT_VirB1-like"/>
    <property type="match status" value="1"/>
</dbReference>
<evidence type="ECO:0000259" key="2">
    <source>
        <dbReference type="Pfam" id="PF01464"/>
    </source>
</evidence>
<dbReference type="EMBL" id="SJTG01000004">
    <property type="protein sequence ID" value="TCI07943.1"/>
    <property type="molecule type" value="Genomic_DNA"/>
</dbReference>
<feature type="domain" description="Transglycosylase SLT" evidence="2">
    <location>
        <begin position="3"/>
        <end position="116"/>
    </location>
</feature>
<evidence type="ECO:0000256" key="1">
    <source>
        <dbReference type="SAM" id="MobiDB-lite"/>
    </source>
</evidence>
<evidence type="ECO:0000313" key="4">
    <source>
        <dbReference type="Proteomes" id="UP000291822"/>
    </source>
</evidence>
<dbReference type="Proteomes" id="UP000291822">
    <property type="component" value="Unassembled WGS sequence"/>
</dbReference>
<proteinExistence type="predicted"/>
<evidence type="ECO:0000313" key="3">
    <source>
        <dbReference type="EMBL" id="TCI07943.1"/>
    </source>
</evidence>
<dbReference type="Gene3D" id="1.10.530.10">
    <property type="match status" value="1"/>
</dbReference>
<sequence length="232" mass="24854">MHHIVRVESNYNPYAIGVVGGHLVRQPKNLGEAVSTADMLERTGRNYSLGLAQLNKSNFAAYAIATPADAFDPCTNLRAGSSVLEQCRTRADGDWPKAISCYYSGNFTTGFRHGYVGKVLTSMRGTARAPAWARRKKDGKFQESTSPEQVDSQEMDDLIKRLDQARATGRQEAAALSPSFDASNQDAGSQARQSPSVPGSHTPKAAHGPSVVTPTFIGSGSGREDGDGAFVF</sequence>
<dbReference type="InterPro" id="IPR023346">
    <property type="entry name" value="Lysozyme-like_dom_sf"/>
</dbReference>
<gene>
    <name evidence="3" type="ORF">EZM97_25075</name>
</gene>
<name>A0A4R0YQ58_9GAMM</name>
<dbReference type="InterPro" id="IPR008258">
    <property type="entry name" value="Transglycosylase_SLT_dom_1"/>
</dbReference>
<dbReference type="AlphaFoldDB" id="A0A4R0YQ58"/>